<dbReference type="AlphaFoldDB" id="A0A8X6N2X6"/>
<dbReference type="Proteomes" id="UP000887013">
    <property type="component" value="Unassembled WGS sequence"/>
</dbReference>
<name>A0A8X6N2X6_NEPPI</name>
<organism evidence="1 2">
    <name type="scientific">Nephila pilipes</name>
    <name type="common">Giant wood spider</name>
    <name type="synonym">Nephila maculata</name>
    <dbReference type="NCBI Taxonomy" id="299642"/>
    <lineage>
        <taxon>Eukaryota</taxon>
        <taxon>Metazoa</taxon>
        <taxon>Ecdysozoa</taxon>
        <taxon>Arthropoda</taxon>
        <taxon>Chelicerata</taxon>
        <taxon>Arachnida</taxon>
        <taxon>Araneae</taxon>
        <taxon>Araneomorphae</taxon>
        <taxon>Entelegynae</taxon>
        <taxon>Araneoidea</taxon>
        <taxon>Nephilidae</taxon>
        <taxon>Nephila</taxon>
    </lineage>
</organism>
<protein>
    <submittedName>
        <fullName evidence="1">Uncharacterized protein</fullName>
    </submittedName>
</protein>
<accession>A0A8X6N2X6</accession>
<evidence type="ECO:0000313" key="2">
    <source>
        <dbReference type="Proteomes" id="UP000887013"/>
    </source>
</evidence>
<evidence type="ECO:0000313" key="1">
    <source>
        <dbReference type="EMBL" id="GFS91245.1"/>
    </source>
</evidence>
<comment type="caution">
    <text evidence="1">The sequence shown here is derived from an EMBL/GenBank/DDBJ whole genome shotgun (WGS) entry which is preliminary data.</text>
</comment>
<sequence length="105" mass="12150">METLPLTTRAAQIPEKGEPVILLHLALIRNREHPCMCRWHRRKTPAADDVLSGRFGSRSCSYTYFGCPLDLITGVVDKRFDLFVIIVREQRILVAFQMPIWSQDH</sequence>
<dbReference type="EMBL" id="BMAW01004879">
    <property type="protein sequence ID" value="GFS91245.1"/>
    <property type="molecule type" value="Genomic_DNA"/>
</dbReference>
<gene>
    <name evidence="1" type="ORF">NPIL_449261</name>
</gene>
<proteinExistence type="predicted"/>
<reference evidence="1" key="1">
    <citation type="submission" date="2020-08" db="EMBL/GenBank/DDBJ databases">
        <title>Multicomponent nature underlies the extraordinary mechanical properties of spider dragline silk.</title>
        <authorList>
            <person name="Kono N."/>
            <person name="Nakamura H."/>
            <person name="Mori M."/>
            <person name="Yoshida Y."/>
            <person name="Ohtoshi R."/>
            <person name="Malay A.D."/>
            <person name="Moran D.A.P."/>
            <person name="Tomita M."/>
            <person name="Numata K."/>
            <person name="Arakawa K."/>
        </authorList>
    </citation>
    <scope>NUCLEOTIDE SEQUENCE</scope>
</reference>
<keyword evidence="2" id="KW-1185">Reference proteome</keyword>